<dbReference type="Gene3D" id="3.40.50.1240">
    <property type="entry name" value="Phosphoglycerate mutase-like"/>
    <property type="match status" value="1"/>
</dbReference>
<name>A0A0K0CVD7_ANGCA</name>
<proteinExistence type="predicted"/>
<evidence type="ECO:0000313" key="1">
    <source>
        <dbReference type="Proteomes" id="UP000035642"/>
    </source>
</evidence>
<sequence>MPVRLPRRAEMKVAYKHDPPLSEIGRIMTQIFARELVVRNAIPKVIYSSTSFASIQTAADIQSFIGAFKMWFFRKRRIIHLCPTSFENVNTTFIRGLYGEEIEDEQILSFLRKECGSICVDPSLASDRQAAPFWLTQKEMLQLKYHINESYIPQKVEGEDLNSIASSMKRLINTFSQRTGLESYVFCYCNFGFPSERETISVLVVMDSLAVSMLMNIVSGAETKYDQSEKQLRKEAEIAFPATSSIIFAPNDSVSTQLFDIP</sequence>
<dbReference type="WBParaSite" id="ACAC_0000128201-mRNA-1">
    <property type="protein sequence ID" value="ACAC_0000128201-mRNA-1"/>
    <property type="gene ID" value="ACAC_0000128201"/>
</dbReference>
<dbReference type="GO" id="GO:0016791">
    <property type="term" value="F:phosphatase activity"/>
    <property type="evidence" value="ECO:0007669"/>
    <property type="project" value="UniProtKB-ARBA"/>
</dbReference>
<dbReference type="Proteomes" id="UP000035642">
    <property type="component" value="Unassembled WGS sequence"/>
</dbReference>
<accession>A0A0K0CVD7</accession>
<keyword evidence="1" id="KW-1185">Reference proteome</keyword>
<dbReference type="SUPFAM" id="SSF53254">
    <property type="entry name" value="Phosphoglycerate mutase-like"/>
    <property type="match status" value="1"/>
</dbReference>
<evidence type="ECO:0000313" key="2">
    <source>
        <dbReference type="WBParaSite" id="ACAC_0000128201-mRNA-1"/>
    </source>
</evidence>
<dbReference type="STRING" id="6313.A0A0K0CVD7"/>
<dbReference type="InterPro" id="IPR029033">
    <property type="entry name" value="His_PPase_superfam"/>
</dbReference>
<dbReference type="AlphaFoldDB" id="A0A0K0CVD7"/>
<reference evidence="1" key="1">
    <citation type="submission" date="2012-09" db="EMBL/GenBank/DDBJ databases">
        <authorList>
            <person name="Martin A.A."/>
        </authorList>
    </citation>
    <scope>NUCLEOTIDE SEQUENCE</scope>
</reference>
<protein>
    <submittedName>
        <fullName evidence="2">Protein-tyrosine-phosphatase</fullName>
    </submittedName>
</protein>
<reference evidence="2" key="2">
    <citation type="submission" date="2017-02" db="UniProtKB">
        <authorList>
            <consortium name="WormBaseParasite"/>
        </authorList>
    </citation>
    <scope>IDENTIFICATION</scope>
</reference>
<organism evidence="1 2">
    <name type="scientific">Angiostrongylus cantonensis</name>
    <name type="common">Rat lungworm</name>
    <dbReference type="NCBI Taxonomy" id="6313"/>
    <lineage>
        <taxon>Eukaryota</taxon>
        <taxon>Metazoa</taxon>
        <taxon>Ecdysozoa</taxon>
        <taxon>Nematoda</taxon>
        <taxon>Chromadorea</taxon>
        <taxon>Rhabditida</taxon>
        <taxon>Rhabditina</taxon>
        <taxon>Rhabditomorpha</taxon>
        <taxon>Strongyloidea</taxon>
        <taxon>Metastrongylidae</taxon>
        <taxon>Angiostrongylus</taxon>
    </lineage>
</organism>